<dbReference type="InterPro" id="IPR027417">
    <property type="entry name" value="P-loop_NTPase"/>
</dbReference>
<dbReference type="PANTHER" id="PTHR30153">
    <property type="entry name" value="REPLICATIVE DNA HELICASE DNAB"/>
    <property type="match status" value="1"/>
</dbReference>
<dbReference type="GO" id="GO:1990077">
    <property type="term" value="C:primosome complex"/>
    <property type="evidence" value="ECO:0007669"/>
    <property type="project" value="UniProtKB-KW"/>
</dbReference>
<keyword evidence="4" id="KW-0547">Nucleotide-binding</keyword>
<dbReference type="Proteomes" id="UP000316770">
    <property type="component" value="Chromosome"/>
</dbReference>
<keyword evidence="8" id="KW-0238">DNA-binding</keyword>
<dbReference type="GO" id="GO:0006269">
    <property type="term" value="P:DNA replication, synthesis of primer"/>
    <property type="evidence" value="ECO:0007669"/>
    <property type="project" value="UniProtKB-KW"/>
</dbReference>
<keyword evidence="6 13" id="KW-0347">Helicase</keyword>
<dbReference type="EC" id="5.6.2.3" evidence="10"/>
<dbReference type="Pfam" id="PF03796">
    <property type="entry name" value="DnaB_C"/>
    <property type="match status" value="1"/>
</dbReference>
<dbReference type="Gene3D" id="1.10.860.10">
    <property type="entry name" value="DNAb Helicase, Chain A"/>
    <property type="match status" value="1"/>
</dbReference>
<dbReference type="Gene3D" id="3.40.50.300">
    <property type="entry name" value="P-loop containing nucleotide triphosphate hydrolases"/>
    <property type="match status" value="1"/>
</dbReference>
<dbReference type="GO" id="GO:0005524">
    <property type="term" value="F:ATP binding"/>
    <property type="evidence" value="ECO:0007669"/>
    <property type="project" value="UniProtKB-KW"/>
</dbReference>
<dbReference type="PANTHER" id="PTHR30153:SF2">
    <property type="entry name" value="REPLICATIVE DNA HELICASE"/>
    <property type="match status" value="1"/>
</dbReference>
<keyword evidence="7" id="KW-0067">ATP-binding</keyword>
<keyword evidence="2" id="KW-0639">Primosome</keyword>
<evidence type="ECO:0000256" key="1">
    <source>
        <dbReference type="ARBA" id="ARBA00008428"/>
    </source>
</evidence>
<keyword evidence="3" id="KW-0235">DNA replication</keyword>
<dbReference type="GO" id="GO:0016887">
    <property type="term" value="F:ATP hydrolysis activity"/>
    <property type="evidence" value="ECO:0007669"/>
    <property type="project" value="RHEA"/>
</dbReference>
<dbReference type="InterPro" id="IPR007693">
    <property type="entry name" value="DNA_helicase_DnaB-like_N"/>
</dbReference>
<dbReference type="AlphaFoldDB" id="A0A518IP99"/>
<comment type="similarity">
    <text evidence="1">Belongs to the helicase family. DnaB subfamily.</text>
</comment>
<evidence type="ECO:0000256" key="5">
    <source>
        <dbReference type="ARBA" id="ARBA00022801"/>
    </source>
</evidence>
<evidence type="ECO:0000259" key="12">
    <source>
        <dbReference type="PROSITE" id="PS51199"/>
    </source>
</evidence>
<dbReference type="InterPro" id="IPR036185">
    <property type="entry name" value="DNA_heli_DnaB-like_N_sf"/>
</dbReference>
<dbReference type="SUPFAM" id="SSF48024">
    <property type="entry name" value="N-terminal domain of DnaB helicase"/>
    <property type="match status" value="1"/>
</dbReference>
<evidence type="ECO:0000313" key="14">
    <source>
        <dbReference type="Proteomes" id="UP000316770"/>
    </source>
</evidence>
<evidence type="ECO:0000256" key="7">
    <source>
        <dbReference type="ARBA" id="ARBA00022840"/>
    </source>
</evidence>
<feature type="domain" description="SF4 helicase" evidence="12">
    <location>
        <begin position="172"/>
        <end position="424"/>
    </location>
</feature>
<dbReference type="PROSITE" id="PS51199">
    <property type="entry name" value="SF4_HELICASE"/>
    <property type="match status" value="1"/>
</dbReference>
<reference evidence="13 14" key="1">
    <citation type="submission" date="2019-02" db="EMBL/GenBank/DDBJ databases">
        <title>Deep-cultivation of Planctomycetes and their phenomic and genomic characterization uncovers novel biology.</title>
        <authorList>
            <person name="Wiegand S."/>
            <person name="Jogler M."/>
            <person name="Boedeker C."/>
            <person name="Pinto D."/>
            <person name="Vollmers J."/>
            <person name="Rivas-Marin E."/>
            <person name="Kohn T."/>
            <person name="Peeters S.H."/>
            <person name="Heuer A."/>
            <person name="Rast P."/>
            <person name="Oberbeckmann S."/>
            <person name="Bunk B."/>
            <person name="Jeske O."/>
            <person name="Meyerdierks A."/>
            <person name="Storesund J.E."/>
            <person name="Kallscheuer N."/>
            <person name="Luecker S."/>
            <person name="Lage O.M."/>
            <person name="Pohl T."/>
            <person name="Merkel B.J."/>
            <person name="Hornburger P."/>
            <person name="Mueller R.-W."/>
            <person name="Bruemmer F."/>
            <person name="Labrenz M."/>
            <person name="Spormann A.M."/>
            <person name="Op den Camp H."/>
            <person name="Overmann J."/>
            <person name="Amann R."/>
            <person name="Jetten M.S.M."/>
            <person name="Mascher T."/>
            <person name="Medema M.H."/>
            <person name="Devos D.P."/>
            <person name="Kaster A.-K."/>
            <person name="Ovreas L."/>
            <person name="Rohde M."/>
            <person name="Galperin M.Y."/>
            <person name="Jogler C."/>
        </authorList>
    </citation>
    <scope>NUCLEOTIDE SEQUENCE [LARGE SCALE GENOMIC DNA]</scope>
    <source>
        <strain evidence="13 14">Mal33</strain>
    </source>
</reference>
<comment type="catalytic activity">
    <reaction evidence="11">
        <text>ATP + H2O = ADP + phosphate + H(+)</text>
        <dbReference type="Rhea" id="RHEA:13065"/>
        <dbReference type="ChEBI" id="CHEBI:15377"/>
        <dbReference type="ChEBI" id="CHEBI:15378"/>
        <dbReference type="ChEBI" id="CHEBI:30616"/>
        <dbReference type="ChEBI" id="CHEBI:43474"/>
        <dbReference type="ChEBI" id="CHEBI:456216"/>
        <dbReference type="EC" id="5.6.2.3"/>
    </reaction>
</comment>
<keyword evidence="9" id="KW-0413">Isomerase</keyword>
<keyword evidence="5 13" id="KW-0378">Hydrolase</keyword>
<name>A0A518IP99_9BACT</name>
<sequence length="424" mass="46565">MTEQPTEPEHEAAVVAGMILDASQIDAVVGHLSPADFQHDRLRELFCFLIDAHDAGHPTDAQSILMQLREAGVLKRIGAGLVGRLTTAIGSTANVPYHMAKVRHAAILRRIRQVVPTIEAIADDDTQTPTEILDRIDAELIQIRQYDQPPAAVSHLGDDALRLCDEIDAAAGTGETRGLRTGLECYDQINGGFQDGTLNIIAARPSNGKSVLGLQWAQSIGTGFDYSVSDEGNCFVAQQPPKSTLFISLEMTRAELSARALASTTRIDGRRINSYRVTAEQRRQLRDAAESMQTTKTRLWQPHRATVSSIRATARLHQRQHGLGCLIIDYMQLVDSERGEKHDKETYRIGDICRAFKSLAMELEIPVVVLCQLNREAEGSLPTLSQLADSGKIEQHADTITAIHRQRGETDDAKLVLCQALILG</sequence>
<evidence type="ECO:0000256" key="10">
    <source>
        <dbReference type="ARBA" id="ARBA00044969"/>
    </source>
</evidence>
<evidence type="ECO:0000256" key="4">
    <source>
        <dbReference type="ARBA" id="ARBA00022741"/>
    </source>
</evidence>
<organism evidence="13 14">
    <name type="scientific">Rosistilla oblonga</name>
    <dbReference type="NCBI Taxonomy" id="2527990"/>
    <lineage>
        <taxon>Bacteria</taxon>
        <taxon>Pseudomonadati</taxon>
        <taxon>Planctomycetota</taxon>
        <taxon>Planctomycetia</taxon>
        <taxon>Pirellulales</taxon>
        <taxon>Pirellulaceae</taxon>
        <taxon>Rosistilla</taxon>
    </lineage>
</organism>
<keyword evidence="14" id="KW-1185">Reference proteome</keyword>
<evidence type="ECO:0000256" key="9">
    <source>
        <dbReference type="ARBA" id="ARBA00023235"/>
    </source>
</evidence>
<evidence type="ECO:0000313" key="13">
    <source>
        <dbReference type="EMBL" id="QDV54921.1"/>
    </source>
</evidence>
<proteinExistence type="inferred from homology"/>
<evidence type="ECO:0000256" key="6">
    <source>
        <dbReference type="ARBA" id="ARBA00022806"/>
    </source>
</evidence>
<dbReference type="EMBL" id="CP036318">
    <property type="protein sequence ID" value="QDV54921.1"/>
    <property type="molecule type" value="Genomic_DNA"/>
</dbReference>
<gene>
    <name evidence="13" type="primary">dnaC_1</name>
    <name evidence="13" type="ORF">Mal33_08870</name>
</gene>
<evidence type="ECO:0000256" key="2">
    <source>
        <dbReference type="ARBA" id="ARBA00022515"/>
    </source>
</evidence>
<dbReference type="GO" id="GO:0043139">
    <property type="term" value="F:5'-3' DNA helicase activity"/>
    <property type="evidence" value="ECO:0007669"/>
    <property type="project" value="UniProtKB-EC"/>
</dbReference>
<dbReference type="Pfam" id="PF00772">
    <property type="entry name" value="DnaB"/>
    <property type="match status" value="1"/>
</dbReference>
<dbReference type="SUPFAM" id="SSF52540">
    <property type="entry name" value="P-loop containing nucleoside triphosphate hydrolases"/>
    <property type="match status" value="1"/>
</dbReference>
<evidence type="ECO:0000256" key="8">
    <source>
        <dbReference type="ARBA" id="ARBA00023125"/>
    </source>
</evidence>
<dbReference type="GO" id="GO:0005829">
    <property type="term" value="C:cytosol"/>
    <property type="evidence" value="ECO:0007669"/>
    <property type="project" value="TreeGrafter"/>
</dbReference>
<accession>A0A518IP99</accession>
<dbReference type="RefSeq" id="WP_145282626.1">
    <property type="nucleotide sequence ID" value="NZ_CP036318.1"/>
</dbReference>
<evidence type="ECO:0000256" key="11">
    <source>
        <dbReference type="ARBA" id="ARBA00048954"/>
    </source>
</evidence>
<dbReference type="GO" id="GO:0003677">
    <property type="term" value="F:DNA binding"/>
    <property type="evidence" value="ECO:0007669"/>
    <property type="project" value="UniProtKB-KW"/>
</dbReference>
<evidence type="ECO:0000256" key="3">
    <source>
        <dbReference type="ARBA" id="ARBA00022705"/>
    </source>
</evidence>
<dbReference type="InterPro" id="IPR016136">
    <property type="entry name" value="DNA_helicase_N/primase_C"/>
</dbReference>
<protein>
    <recommendedName>
        <fullName evidence="10">DNA 5'-3' helicase</fullName>
        <ecNumber evidence="10">5.6.2.3</ecNumber>
    </recommendedName>
</protein>
<dbReference type="InterPro" id="IPR007694">
    <property type="entry name" value="DNA_helicase_DnaB-like_C"/>
</dbReference>